<comment type="caution">
    <text evidence="2">The sequence shown here is derived from an EMBL/GenBank/DDBJ whole genome shotgun (WGS) entry which is preliminary data.</text>
</comment>
<accession>A0A7X3MD71</accession>
<keyword evidence="1" id="KW-0472">Membrane</keyword>
<organism evidence="2 3">
    <name type="scientific">Sporofaciens musculi</name>
    <dbReference type="NCBI Taxonomy" id="2681861"/>
    <lineage>
        <taxon>Bacteria</taxon>
        <taxon>Bacillati</taxon>
        <taxon>Bacillota</taxon>
        <taxon>Clostridia</taxon>
        <taxon>Lachnospirales</taxon>
        <taxon>Lachnospiraceae</taxon>
        <taxon>Sporofaciens</taxon>
    </lineage>
</organism>
<protein>
    <submittedName>
        <fullName evidence="2">Pilus assembly protein</fullName>
    </submittedName>
</protein>
<proteinExistence type="predicted"/>
<keyword evidence="1" id="KW-0812">Transmembrane</keyword>
<evidence type="ECO:0000256" key="1">
    <source>
        <dbReference type="SAM" id="Phobius"/>
    </source>
</evidence>
<dbReference type="AlphaFoldDB" id="A0A7X3MD71"/>
<feature type="transmembrane region" description="Helical" evidence="1">
    <location>
        <begin position="33"/>
        <end position="51"/>
    </location>
</feature>
<dbReference type="Proteomes" id="UP000460412">
    <property type="component" value="Unassembled WGS sequence"/>
</dbReference>
<name>A0A7X3MD71_9FIRM</name>
<keyword evidence="3" id="KW-1185">Reference proteome</keyword>
<evidence type="ECO:0000313" key="3">
    <source>
        <dbReference type="Proteomes" id="UP000460412"/>
    </source>
</evidence>
<keyword evidence="1" id="KW-1133">Transmembrane helix</keyword>
<sequence>MKSKTLPSYLKNSYLSGRVSVSASKEASITVEAAIAVPIFFLAVVSLIYLMEIMAIQTAMRSGLQYAGRKASEEACVITMIMPSRLERDVVQAVGAERLDRSIVIGGSGGVRCNGSHISSRTGIGELEVTYQVGLPIPMFGVPPLKYQEKMRIKAWSGYEKPGFGSNREDTVYVTDTGMVYHRDYHCTYLELSIHMVPSGNIEDLRNQSGGKYYPCERCMRNGGNGVYITNTGDRYHNSLSCSGLKRTVYAVLLSEVVGKGACSRCGR</sequence>
<evidence type="ECO:0000313" key="2">
    <source>
        <dbReference type="EMBL" id="MXP74253.1"/>
    </source>
</evidence>
<dbReference type="RefSeq" id="WP_159749398.1">
    <property type="nucleotide sequence ID" value="NZ_WUQX01000001.1"/>
</dbReference>
<dbReference type="EMBL" id="WUQX01000001">
    <property type="protein sequence ID" value="MXP74253.1"/>
    <property type="molecule type" value="Genomic_DNA"/>
</dbReference>
<gene>
    <name evidence="2" type="ORF">GN277_02085</name>
</gene>
<reference evidence="2 3" key="1">
    <citation type="submission" date="2019-12" db="EMBL/GenBank/DDBJ databases">
        <title>Sporaefaciens musculi gen. nov., sp. nov., a novel bacterium isolated from the caecum of an obese mouse.</title>
        <authorList>
            <person name="Rasmussen T.S."/>
            <person name="Streidl T."/>
            <person name="Hitch T.C.A."/>
            <person name="Wortmann E."/>
            <person name="Deptula P."/>
            <person name="Hansen M."/>
            <person name="Nielsen D.S."/>
            <person name="Clavel T."/>
            <person name="Vogensen F.K."/>
        </authorList>
    </citation>
    <scope>NUCLEOTIDE SEQUENCE [LARGE SCALE GENOMIC DNA]</scope>
    <source>
        <strain evidence="2 3">WCA-9-b2</strain>
    </source>
</reference>